<evidence type="ECO:0000313" key="2">
    <source>
        <dbReference type="EMBL" id="RNF21009.1"/>
    </source>
</evidence>
<dbReference type="SMART" id="SM00855">
    <property type="entry name" value="PGAM"/>
    <property type="match status" value="1"/>
</dbReference>
<protein>
    <submittedName>
        <fullName evidence="2">Uncharacterized protein</fullName>
    </submittedName>
</protein>
<dbReference type="InterPro" id="IPR029033">
    <property type="entry name" value="His_PPase_superfam"/>
</dbReference>
<comment type="caution">
    <text evidence="2">The sequence shown here is derived from an EMBL/GenBank/DDBJ whole genome shotgun (WGS) entry which is preliminary data.</text>
</comment>
<dbReference type="Gene3D" id="3.40.50.1240">
    <property type="entry name" value="Phosphoglycerate mutase-like"/>
    <property type="match status" value="1"/>
</dbReference>
<dbReference type="OrthoDB" id="414418at2759"/>
<dbReference type="AlphaFoldDB" id="A0A422PTB7"/>
<name>A0A422PTB7_9TRYP</name>
<organism evidence="2 3">
    <name type="scientific">Trypanosoma conorhini</name>
    <dbReference type="NCBI Taxonomy" id="83891"/>
    <lineage>
        <taxon>Eukaryota</taxon>
        <taxon>Discoba</taxon>
        <taxon>Euglenozoa</taxon>
        <taxon>Kinetoplastea</taxon>
        <taxon>Metakinetoplastina</taxon>
        <taxon>Trypanosomatida</taxon>
        <taxon>Trypanosomatidae</taxon>
        <taxon>Trypanosoma</taxon>
    </lineage>
</organism>
<evidence type="ECO:0000313" key="3">
    <source>
        <dbReference type="Proteomes" id="UP000284403"/>
    </source>
</evidence>
<dbReference type="EMBL" id="MKKU01000165">
    <property type="protein sequence ID" value="RNF21009.1"/>
    <property type="molecule type" value="Genomic_DNA"/>
</dbReference>
<evidence type="ECO:0000256" key="1">
    <source>
        <dbReference type="SAM" id="MobiDB-lite"/>
    </source>
</evidence>
<proteinExistence type="predicted"/>
<dbReference type="CDD" id="cd07040">
    <property type="entry name" value="HP"/>
    <property type="match status" value="1"/>
</dbReference>
<dbReference type="PANTHER" id="PTHR16469:SF44">
    <property type="match status" value="1"/>
</dbReference>
<gene>
    <name evidence="2" type="ORF">Tco025E_03548</name>
</gene>
<dbReference type="SUPFAM" id="SSF53254">
    <property type="entry name" value="Phosphoglycerate mutase-like"/>
    <property type="match status" value="1"/>
</dbReference>
<accession>A0A422PTB7</accession>
<dbReference type="RefSeq" id="XP_029229407.1">
    <property type="nucleotide sequence ID" value="XM_029370466.1"/>
</dbReference>
<dbReference type="Proteomes" id="UP000284403">
    <property type="component" value="Unassembled WGS sequence"/>
</dbReference>
<keyword evidence="3" id="KW-1185">Reference proteome</keyword>
<sequence>MRAGGAPNPSGPGGAAPLPPPPDIEIGAVVFMTSVQHAQASKRRLTRQQQQRRESVAFMDQLLLLRHGERLDHVDRAWRAISQLPDTDPPLSAAGRRQALETGLTFLRKRRHGKVRQRALGMLSLLLVSPFHRCIETALIVNIVGFDGKLALFVDPLLSEWHSAKLFSRPPRLGGRYFFTTDTITFRPHWETLCTSLGAFFRSAGGGTEDDIDDAMTARWLTVLEERWAQKPAFPVWTSASMRQSLRRKACAEDGAAQRVFGSISSDLTGINYPENPTHMLRRVGEAIQVRFDASAGEAAGVPMCVKEAEAQEARRLPRRFVHQSAMRSAVAAAREEGAVLLPPTRIMMVTHAEAVAMAVKHCCPRHHSLDNRVSAPYCSLTALSRVNDYYCTLDDEAPEARRPRKGSEKSWCVAMAGSTEHLQTTILLQYS</sequence>
<dbReference type="InterPro" id="IPR051710">
    <property type="entry name" value="Phosphatase_SH3-domain"/>
</dbReference>
<feature type="region of interest" description="Disordered" evidence="1">
    <location>
        <begin position="1"/>
        <end position="22"/>
    </location>
</feature>
<dbReference type="GeneID" id="40317159"/>
<dbReference type="InterPro" id="IPR013078">
    <property type="entry name" value="His_Pase_superF_clade-1"/>
</dbReference>
<reference evidence="2 3" key="1">
    <citation type="journal article" date="2018" name="BMC Genomics">
        <title>Genomic comparison of Trypanosoma conorhini and Trypanosoma rangeli to Trypanosoma cruzi strains of high and low virulence.</title>
        <authorList>
            <person name="Bradwell K.R."/>
            <person name="Koparde V.N."/>
            <person name="Matveyev A.V."/>
            <person name="Serrano M.G."/>
            <person name="Alves J.M."/>
            <person name="Parikh H."/>
            <person name="Huang B."/>
            <person name="Lee V."/>
            <person name="Espinosa-Alvarez O."/>
            <person name="Ortiz P.A."/>
            <person name="Costa-Martins A.G."/>
            <person name="Teixeira M.M."/>
            <person name="Buck G.A."/>
        </authorList>
    </citation>
    <scope>NUCLEOTIDE SEQUENCE [LARGE SCALE GENOMIC DNA]</scope>
    <source>
        <strain evidence="2 3">025E</strain>
    </source>
</reference>
<dbReference type="Pfam" id="PF00300">
    <property type="entry name" value="His_Phos_1"/>
    <property type="match status" value="1"/>
</dbReference>
<dbReference type="PANTHER" id="PTHR16469">
    <property type="entry name" value="UBIQUITIN-ASSOCIATED AND SH3 DOMAIN-CONTAINING BA-RELATED"/>
    <property type="match status" value="1"/>
</dbReference>